<dbReference type="Gene3D" id="3.10.180.10">
    <property type="entry name" value="2,3-Dihydroxybiphenyl 1,2-Dioxygenase, domain 1"/>
    <property type="match status" value="1"/>
</dbReference>
<dbReference type="Proteomes" id="UP000069030">
    <property type="component" value="Chromosome"/>
</dbReference>
<dbReference type="InterPro" id="IPR029068">
    <property type="entry name" value="Glyas_Bleomycin-R_OHBP_Dase"/>
</dbReference>
<reference evidence="1 2" key="1">
    <citation type="journal article" date="2016" name="J. Zhejiang Univ. Sci. B">
        <title>Antibiotic resistance mechanisms of Myroides sp.</title>
        <authorList>
            <person name="Hu S."/>
            <person name="Yuan S."/>
            <person name="Qu H."/>
            <person name="Jiang T."/>
            <person name="Zhou Y."/>
            <person name="Wang M."/>
            <person name="Ming D."/>
        </authorList>
    </citation>
    <scope>NUCLEOTIDE SEQUENCE [LARGE SCALE GENOMIC DNA]</scope>
    <source>
        <strain evidence="1 2">PR63039</strain>
    </source>
</reference>
<organism evidence="1 2">
    <name type="scientific">Myroides odoratimimus</name>
    <dbReference type="NCBI Taxonomy" id="76832"/>
    <lineage>
        <taxon>Bacteria</taxon>
        <taxon>Pseudomonadati</taxon>
        <taxon>Bacteroidota</taxon>
        <taxon>Flavobacteriia</taxon>
        <taxon>Flavobacteriales</taxon>
        <taxon>Flavobacteriaceae</taxon>
        <taxon>Myroides</taxon>
    </lineage>
</organism>
<accession>A0A0S7E5W7</accession>
<name>A0A0S7E5W7_9FLAO</name>
<dbReference type="AlphaFoldDB" id="A0A0S7E5W7"/>
<gene>
    <name evidence="1" type="ORF">AS202_05815</name>
</gene>
<proteinExistence type="predicted"/>
<dbReference type="KEGG" id="mod:AS202_05815"/>
<evidence type="ECO:0000313" key="2">
    <source>
        <dbReference type="Proteomes" id="UP000069030"/>
    </source>
</evidence>
<dbReference type="InterPro" id="IPR004360">
    <property type="entry name" value="Glyas_Fos-R_dOase_dom"/>
</dbReference>
<sequence>MEHKELNLSVVELKSFIPCKDFEVSKAFYTAIGFKIVWQSEELCLLDCGTEKFFLQNFYNQEAAENLMFHLQVENADDWYTHLQNLDLQSKYAIRLTAVEDRAWMMRDFLLIDPSGVLWRIAHNI</sequence>
<evidence type="ECO:0000313" key="1">
    <source>
        <dbReference type="EMBL" id="ALU25679.1"/>
    </source>
</evidence>
<dbReference type="SUPFAM" id="SSF54593">
    <property type="entry name" value="Glyoxalase/Bleomycin resistance protein/Dihydroxybiphenyl dioxygenase"/>
    <property type="match status" value="1"/>
</dbReference>
<dbReference type="Pfam" id="PF00903">
    <property type="entry name" value="Glyoxalase"/>
    <property type="match status" value="1"/>
</dbReference>
<protein>
    <submittedName>
        <fullName evidence="1">Glyoxalase</fullName>
    </submittedName>
</protein>
<dbReference type="RefSeq" id="WP_006257860.1">
    <property type="nucleotide sequence ID" value="NZ_BCMQ01000002.1"/>
</dbReference>
<dbReference type="EMBL" id="CP013690">
    <property type="protein sequence ID" value="ALU25679.1"/>
    <property type="molecule type" value="Genomic_DNA"/>
</dbReference>